<evidence type="ECO:0000313" key="1">
    <source>
        <dbReference type="EMBL" id="BCO25556.1"/>
    </source>
</evidence>
<gene>
    <name evidence="1" type="ORF">MIZ03_0417</name>
</gene>
<organism evidence="1 2">
    <name type="scientific">Rhodoferax lithotrophicus</name>
    <dbReference type="NCBI Taxonomy" id="2798804"/>
    <lineage>
        <taxon>Bacteria</taxon>
        <taxon>Pseudomonadati</taxon>
        <taxon>Pseudomonadota</taxon>
        <taxon>Betaproteobacteria</taxon>
        <taxon>Burkholderiales</taxon>
        <taxon>Comamonadaceae</taxon>
        <taxon>Rhodoferax</taxon>
    </lineage>
</organism>
<protein>
    <recommendedName>
        <fullName evidence="3">Nif11 domain-containing protein</fullName>
    </recommendedName>
</protein>
<evidence type="ECO:0000313" key="2">
    <source>
        <dbReference type="Proteomes" id="UP000824366"/>
    </source>
</evidence>
<sequence length="127" mass="13649">MSLPETTLTQLQTLLQQDPALRAKIQEAADADQAARQMAAAASANGMAVSEADLKRYFAQASQAIPNQALSDAQLDAVAGGFGFQYDAIAEKRYSILMIRNDSSCGNASEKPWKAPNFDWSNPLGLK</sequence>
<accession>A0ABN6D0I5</accession>
<dbReference type="RefSeq" id="WP_223907410.1">
    <property type="nucleotide sequence ID" value="NZ_AP024238.1"/>
</dbReference>
<proteinExistence type="predicted"/>
<evidence type="ECO:0008006" key="3">
    <source>
        <dbReference type="Google" id="ProtNLM"/>
    </source>
</evidence>
<dbReference type="Proteomes" id="UP000824366">
    <property type="component" value="Chromosome"/>
</dbReference>
<dbReference type="EMBL" id="AP024238">
    <property type="protein sequence ID" value="BCO25556.1"/>
    <property type="molecule type" value="Genomic_DNA"/>
</dbReference>
<name>A0ABN6D0I5_9BURK</name>
<keyword evidence="2" id="KW-1185">Reference proteome</keyword>
<reference evidence="1 2" key="1">
    <citation type="journal article" date="2021" name="Microbiol. Spectr.">
        <title>A Single Bacterium Capable of Oxidation and Reduction of Iron at Circumneutral pH.</title>
        <authorList>
            <person name="Kato S."/>
            <person name="Ohkuma M."/>
        </authorList>
    </citation>
    <scope>NUCLEOTIDE SEQUENCE [LARGE SCALE GENOMIC DNA]</scope>
    <source>
        <strain evidence="1 2">MIZ03</strain>
    </source>
</reference>